<sequence>MKQLETLFSPTFRLGSFESVSSALLFLGMVGLIVRRRK</sequence>
<name>A0A5B8XUW1_9DELT</name>
<keyword evidence="1" id="KW-0472">Membrane</keyword>
<dbReference type="EMBL" id="CP042467">
    <property type="protein sequence ID" value="QED29194.1"/>
    <property type="molecule type" value="Genomic_DNA"/>
</dbReference>
<organism evidence="2 3">
    <name type="scientific">Microvenator marinus</name>
    <dbReference type="NCBI Taxonomy" id="2600177"/>
    <lineage>
        <taxon>Bacteria</taxon>
        <taxon>Deltaproteobacteria</taxon>
        <taxon>Bradymonadales</taxon>
        <taxon>Microvenatoraceae</taxon>
        <taxon>Microvenator</taxon>
    </lineage>
</organism>
<accession>A0A5B8XUW1</accession>
<protein>
    <submittedName>
        <fullName evidence="2">PEP-CTERM sorting domain-containing protein</fullName>
    </submittedName>
</protein>
<proteinExistence type="predicted"/>
<dbReference type="Proteomes" id="UP000321595">
    <property type="component" value="Chromosome"/>
</dbReference>
<dbReference type="InterPro" id="IPR013424">
    <property type="entry name" value="Ice-binding_C"/>
</dbReference>
<reference evidence="2 3" key="1">
    <citation type="submission" date="2019-08" db="EMBL/GenBank/DDBJ databases">
        <authorList>
            <person name="Liang Q."/>
        </authorList>
    </citation>
    <scope>NUCLEOTIDE SEQUENCE [LARGE SCALE GENOMIC DNA]</scope>
    <source>
        <strain evidence="2 3">V1718</strain>
    </source>
</reference>
<dbReference type="NCBIfam" id="TIGR02595">
    <property type="entry name" value="PEP_CTERM"/>
    <property type="match status" value="1"/>
</dbReference>
<evidence type="ECO:0000313" key="3">
    <source>
        <dbReference type="Proteomes" id="UP000321595"/>
    </source>
</evidence>
<keyword evidence="1" id="KW-0812">Transmembrane</keyword>
<keyword evidence="3" id="KW-1185">Reference proteome</keyword>
<feature type="transmembrane region" description="Helical" evidence="1">
    <location>
        <begin position="12"/>
        <end position="34"/>
    </location>
</feature>
<dbReference type="KEGG" id="bbae:FRD01_18495"/>
<evidence type="ECO:0000313" key="2">
    <source>
        <dbReference type="EMBL" id="QED29194.1"/>
    </source>
</evidence>
<dbReference type="AlphaFoldDB" id="A0A5B8XUW1"/>
<gene>
    <name evidence="2" type="ORF">FRD01_18495</name>
</gene>
<evidence type="ECO:0000256" key="1">
    <source>
        <dbReference type="SAM" id="Phobius"/>
    </source>
</evidence>
<keyword evidence="1" id="KW-1133">Transmembrane helix</keyword>